<accession>A0A2G8K4X0</accession>
<dbReference type="InterPro" id="IPR029602">
    <property type="entry name" value="IFT74"/>
</dbReference>
<keyword evidence="4" id="KW-1185">Reference proteome</keyword>
<dbReference type="STRING" id="307972.A0A2G8K4X0"/>
<evidence type="ECO:0000313" key="3">
    <source>
        <dbReference type="EMBL" id="PIK43051.1"/>
    </source>
</evidence>
<keyword evidence="3" id="KW-0969">Cilium</keyword>
<protein>
    <submittedName>
        <fullName evidence="3">Putative intraflagellar transport protein</fullName>
    </submittedName>
</protein>
<organism evidence="3 4">
    <name type="scientific">Stichopus japonicus</name>
    <name type="common">Sea cucumber</name>
    <dbReference type="NCBI Taxonomy" id="307972"/>
    <lineage>
        <taxon>Eukaryota</taxon>
        <taxon>Metazoa</taxon>
        <taxon>Echinodermata</taxon>
        <taxon>Eleutherozoa</taxon>
        <taxon>Echinozoa</taxon>
        <taxon>Holothuroidea</taxon>
        <taxon>Aspidochirotacea</taxon>
        <taxon>Aspidochirotida</taxon>
        <taxon>Stichopodidae</taxon>
        <taxon>Apostichopus</taxon>
    </lineage>
</organism>
<evidence type="ECO:0000256" key="2">
    <source>
        <dbReference type="SAM" id="MobiDB-lite"/>
    </source>
</evidence>
<keyword evidence="3" id="KW-0282">Flagellum</keyword>
<feature type="compositionally biased region" description="Gly residues" evidence="2">
    <location>
        <begin position="16"/>
        <end position="26"/>
    </location>
</feature>
<keyword evidence="3" id="KW-0966">Cell projection</keyword>
<feature type="coiled-coil region" evidence="1">
    <location>
        <begin position="383"/>
        <end position="497"/>
    </location>
</feature>
<dbReference type="GO" id="GO:0048487">
    <property type="term" value="F:beta-tubulin binding"/>
    <property type="evidence" value="ECO:0007669"/>
    <property type="project" value="InterPro"/>
</dbReference>
<dbReference type="OrthoDB" id="444379at2759"/>
<dbReference type="AlphaFoldDB" id="A0A2G8K4X0"/>
<name>A0A2G8K4X0_STIJA</name>
<dbReference type="GO" id="GO:0035735">
    <property type="term" value="P:intraciliary transport involved in cilium assembly"/>
    <property type="evidence" value="ECO:0007669"/>
    <property type="project" value="TreeGrafter"/>
</dbReference>
<keyword evidence="1" id="KW-0175">Coiled coil</keyword>
<evidence type="ECO:0000313" key="4">
    <source>
        <dbReference type="Proteomes" id="UP000230750"/>
    </source>
</evidence>
<reference evidence="3 4" key="1">
    <citation type="journal article" date="2017" name="PLoS Biol.">
        <title>The sea cucumber genome provides insights into morphological evolution and visceral regeneration.</title>
        <authorList>
            <person name="Zhang X."/>
            <person name="Sun L."/>
            <person name="Yuan J."/>
            <person name="Sun Y."/>
            <person name="Gao Y."/>
            <person name="Zhang L."/>
            <person name="Li S."/>
            <person name="Dai H."/>
            <person name="Hamel J.F."/>
            <person name="Liu C."/>
            <person name="Yu Y."/>
            <person name="Liu S."/>
            <person name="Lin W."/>
            <person name="Guo K."/>
            <person name="Jin S."/>
            <person name="Xu P."/>
            <person name="Storey K.B."/>
            <person name="Huan P."/>
            <person name="Zhang T."/>
            <person name="Zhou Y."/>
            <person name="Zhang J."/>
            <person name="Lin C."/>
            <person name="Li X."/>
            <person name="Xing L."/>
            <person name="Huo D."/>
            <person name="Sun M."/>
            <person name="Wang L."/>
            <person name="Mercier A."/>
            <person name="Li F."/>
            <person name="Yang H."/>
            <person name="Xiang J."/>
        </authorList>
    </citation>
    <scope>NUCLEOTIDE SEQUENCE [LARGE SCALE GENOMIC DNA]</scope>
    <source>
        <strain evidence="3">Shaxun</strain>
        <tissue evidence="3">Muscle</tissue>
    </source>
</reference>
<dbReference type="PANTHER" id="PTHR31432:SF0">
    <property type="entry name" value="INTRAFLAGELLAR TRANSPORT PROTEIN 74 HOMOLOG"/>
    <property type="match status" value="1"/>
</dbReference>
<dbReference type="EMBL" id="MRZV01000880">
    <property type="protein sequence ID" value="PIK43051.1"/>
    <property type="molecule type" value="Genomic_DNA"/>
</dbReference>
<comment type="caution">
    <text evidence="3">The sequence shown here is derived from an EMBL/GenBank/DDBJ whole genome shotgun (WGS) entry which is preliminary data.</text>
</comment>
<sequence length="564" mass="65670">MRMPGTGAPGTARPGTRGGGVPGQGGALDSKISVAERPTTQQGLGGLKTGKKGPQRIVMDRSYFLGILRTKMTEVATENSRLEREINTANEENDSYLSYEKRAETMASELKELQGQLGDYNTLVDKLNTDTEMDQVQEDYNELKIQNEMEQRSVDKIFTQRQEVEELIKNAENEVNQCRMMADTLVEHMSPQLRHKYTGLKDTNSQLQSTLEEKQQRLDALITKKDNMEEELKHSPIKQEAVKLYNQLHELEEKKKQLEEEEKAKGTPAEERDRLLKQVKINNQEMASMERKTKEIKGEISNMQEEIKALDMELEDHLGEKNQKYKELKKREETMNEFLESFEESKKFEVERKQAMEESIVGILSHMSKNLARQKHMPTPKELARMQDDLNFKQNEMHKSEATSVGLSEESQKLQMDLQKVEQLEEKIKLELETLTNSIKQMEEELVLYSDLEKLKRESDNKKKKLMEDRVNLEKRKKNSKQVVQELSSKYDTVKAELHENETHTQLGNLERKWQHHEQNNFVMKEFIASKSKESDYRPLVTKMKEQVDEYNLLLQDQLVKGQR</sequence>
<feature type="region of interest" description="Disordered" evidence="2">
    <location>
        <begin position="1"/>
        <end position="53"/>
    </location>
</feature>
<proteinExistence type="predicted"/>
<dbReference type="GO" id="GO:0005929">
    <property type="term" value="C:cilium"/>
    <property type="evidence" value="ECO:0007669"/>
    <property type="project" value="TreeGrafter"/>
</dbReference>
<dbReference type="GO" id="GO:0030992">
    <property type="term" value="C:intraciliary transport particle B"/>
    <property type="evidence" value="ECO:0007669"/>
    <property type="project" value="InterPro"/>
</dbReference>
<feature type="coiled-coil region" evidence="1">
    <location>
        <begin position="72"/>
        <end position="320"/>
    </location>
</feature>
<gene>
    <name evidence="3" type="ORF">BSL78_20105</name>
</gene>
<dbReference type="PANTHER" id="PTHR31432">
    <property type="entry name" value="INTRAFLAGELLAR TRANSPORT PROTEIN 74 HOMOLOG"/>
    <property type="match status" value="1"/>
</dbReference>
<evidence type="ECO:0000256" key="1">
    <source>
        <dbReference type="SAM" id="Coils"/>
    </source>
</evidence>
<dbReference type="Proteomes" id="UP000230750">
    <property type="component" value="Unassembled WGS sequence"/>
</dbReference>
<feature type="compositionally biased region" description="Low complexity" evidence="2">
    <location>
        <begin position="1"/>
        <end position="15"/>
    </location>
</feature>